<dbReference type="Proteomes" id="UP000053105">
    <property type="component" value="Unassembled WGS sequence"/>
</dbReference>
<accession>A0A0N0BJ75</accession>
<gene>
    <name evidence="1" type="ORF">WN51_07459</name>
</gene>
<sequence length="153" mass="17220">MSLDLDLTSDNKRCMHILDHLFCSNEDDLGDDSHIVSSKLFKMIHCRIMRHTLDSINRLDSKMSGLVATVTTGEKSAPPASTAPTLLELVDSRSTKLLAHIDYEAQRRPLKTFSLASFDNKHIPQSGIILNTIEHRSNDYTISQMINTNHTIE</sequence>
<organism evidence="1 2">
    <name type="scientific">Melipona quadrifasciata</name>
    <dbReference type="NCBI Taxonomy" id="166423"/>
    <lineage>
        <taxon>Eukaryota</taxon>
        <taxon>Metazoa</taxon>
        <taxon>Ecdysozoa</taxon>
        <taxon>Arthropoda</taxon>
        <taxon>Hexapoda</taxon>
        <taxon>Insecta</taxon>
        <taxon>Pterygota</taxon>
        <taxon>Neoptera</taxon>
        <taxon>Endopterygota</taxon>
        <taxon>Hymenoptera</taxon>
        <taxon>Apocrita</taxon>
        <taxon>Aculeata</taxon>
        <taxon>Apoidea</taxon>
        <taxon>Anthophila</taxon>
        <taxon>Apidae</taxon>
        <taxon>Melipona</taxon>
    </lineage>
</organism>
<evidence type="ECO:0000313" key="1">
    <source>
        <dbReference type="EMBL" id="KOX78598.1"/>
    </source>
</evidence>
<dbReference type="AlphaFoldDB" id="A0A0N0BJ75"/>
<keyword evidence="2" id="KW-1185">Reference proteome</keyword>
<proteinExistence type="predicted"/>
<protein>
    <submittedName>
        <fullName evidence="1">Uncharacterized protein</fullName>
    </submittedName>
</protein>
<name>A0A0N0BJ75_9HYME</name>
<reference evidence="1 2" key="1">
    <citation type="submission" date="2015-07" db="EMBL/GenBank/DDBJ databases">
        <title>The genome of Melipona quadrifasciata.</title>
        <authorList>
            <person name="Pan H."/>
            <person name="Kapheim K."/>
        </authorList>
    </citation>
    <scope>NUCLEOTIDE SEQUENCE [LARGE SCALE GENOMIC DNA]</scope>
    <source>
        <strain evidence="1">0111107301</strain>
        <tissue evidence="1">Whole body</tissue>
    </source>
</reference>
<dbReference type="EMBL" id="KQ435720">
    <property type="protein sequence ID" value="KOX78598.1"/>
    <property type="molecule type" value="Genomic_DNA"/>
</dbReference>
<evidence type="ECO:0000313" key="2">
    <source>
        <dbReference type="Proteomes" id="UP000053105"/>
    </source>
</evidence>